<protein>
    <submittedName>
        <fullName evidence="1">Uncharacterized protein</fullName>
    </submittedName>
</protein>
<reference evidence="1" key="1">
    <citation type="journal article" date="2023" name="bioRxiv">
        <title>Improved chromosome-level genome assembly for marigold (Tagetes erecta).</title>
        <authorList>
            <person name="Jiang F."/>
            <person name="Yuan L."/>
            <person name="Wang S."/>
            <person name="Wang H."/>
            <person name="Xu D."/>
            <person name="Wang A."/>
            <person name="Fan W."/>
        </authorList>
    </citation>
    <scope>NUCLEOTIDE SEQUENCE</scope>
    <source>
        <strain evidence="1">WSJ</strain>
        <tissue evidence="1">Leaf</tissue>
    </source>
</reference>
<dbReference type="EMBL" id="JAUHHV010000010">
    <property type="protein sequence ID" value="KAK1409849.1"/>
    <property type="molecule type" value="Genomic_DNA"/>
</dbReference>
<evidence type="ECO:0000313" key="2">
    <source>
        <dbReference type="Proteomes" id="UP001229421"/>
    </source>
</evidence>
<keyword evidence="2" id="KW-1185">Reference proteome</keyword>
<dbReference type="Proteomes" id="UP001229421">
    <property type="component" value="Unassembled WGS sequence"/>
</dbReference>
<organism evidence="1 2">
    <name type="scientific">Tagetes erecta</name>
    <name type="common">African marigold</name>
    <dbReference type="NCBI Taxonomy" id="13708"/>
    <lineage>
        <taxon>Eukaryota</taxon>
        <taxon>Viridiplantae</taxon>
        <taxon>Streptophyta</taxon>
        <taxon>Embryophyta</taxon>
        <taxon>Tracheophyta</taxon>
        <taxon>Spermatophyta</taxon>
        <taxon>Magnoliopsida</taxon>
        <taxon>eudicotyledons</taxon>
        <taxon>Gunneridae</taxon>
        <taxon>Pentapetalae</taxon>
        <taxon>asterids</taxon>
        <taxon>campanulids</taxon>
        <taxon>Asterales</taxon>
        <taxon>Asteraceae</taxon>
        <taxon>Asteroideae</taxon>
        <taxon>Heliantheae alliance</taxon>
        <taxon>Tageteae</taxon>
        <taxon>Tagetes</taxon>
    </lineage>
</organism>
<evidence type="ECO:0000313" key="1">
    <source>
        <dbReference type="EMBL" id="KAK1409849.1"/>
    </source>
</evidence>
<sequence length="68" mass="7912">MHLLFSNLVLSSMYRTFIFGLERQILNSHRCVFRQIYRVKLHNHPSLFLCAFGDILPSDPISSISAIF</sequence>
<accession>A0AAD8NHC6</accession>
<dbReference type="AlphaFoldDB" id="A0AAD8NHC6"/>
<comment type="caution">
    <text evidence="1">The sequence shown here is derived from an EMBL/GenBank/DDBJ whole genome shotgun (WGS) entry which is preliminary data.</text>
</comment>
<proteinExistence type="predicted"/>
<name>A0AAD8NHC6_TARER</name>
<gene>
    <name evidence="1" type="ORF">QVD17_36378</name>
</gene>